<dbReference type="CDD" id="cd17569">
    <property type="entry name" value="REC_HupR-like"/>
    <property type="match status" value="1"/>
</dbReference>
<gene>
    <name evidence="4" type="ORF">ABKW32_16665</name>
</gene>
<dbReference type="PROSITE" id="PS51832">
    <property type="entry name" value="HD_GYP"/>
    <property type="match status" value="1"/>
</dbReference>
<dbReference type="InterPro" id="IPR052020">
    <property type="entry name" value="Cyclic_di-GMP/3'3'-cGAMP_PDE"/>
</dbReference>
<dbReference type="InterPro" id="IPR011006">
    <property type="entry name" value="CheY-like_superfamily"/>
</dbReference>
<proteinExistence type="predicted"/>
<feature type="domain" description="HD-GYP" evidence="3">
    <location>
        <begin position="179"/>
        <end position="375"/>
    </location>
</feature>
<evidence type="ECO:0000313" key="5">
    <source>
        <dbReference type="Proteomes" id="UP001471651"/>
    </source>
</evidence>
<dbReference type="PROSITE" id="PS50110">
    <property type="entry name" value="RESPONSE_REGULATORY"/>
    <property type="match status" value="1"/>
</dbReference>
<dbReference type="Pfam" id="PF00072">
    <property type="entry name" value="Response_reg"/>
    <property type="match status" value="1"/>
</dbReference>
<dbReference type="Gene3D" id="1.10.3210.10">
    <property type="entry name" value="Hypothetical protein af1432"/>
    <property type="match status" value="1"/>
</dbReference>
<name>A0ABV0L3U0_9GAMM</name>
<evidence type="ECO:0000313" key="4">
    <source>
        <dbReference type="EMBL" id="MEP7731086.1"/>
    </source>
</evidence>
<feature type="domain" description="Response regulatory" evidence="2">
    <location>
        <begin position="16"/>
        <end position="131"/>
    </location>
</feature>
<feature type="modified residue" description="4-aspartylphosphate" evidence="1">
    <location>
        <position position="65"/>
    </location>
</feature>
<dbReference type="SUPFAM" id="SSF52172">
    <property type="entry name" value="CheY-like"/>
    <property type="match status" value="1"/>
</dbReference>
<dbReference type="Pfam" id="PF13487">
    <property type="entry name" value="HD_5"/>
    <property type="match status" value="1"/>
</dbReference>
<evidence type="ECO:0000256" key="1">
    <source>
        <dbReference type="PROSITE-ProRule" id="PRU00169"/>
    </source>
</evidence>
<dbReference type="SMART" id="SM00448">
    <property type="entry name" value="REC"/>
    <property type="match status" value="1"/>
</dbReference>
<comment type="caution">
    <text evidence="4">The sequence shown here is derived from an EMBL/GenBank/DDBJ whole genome shotgun (WGS) entry which is preliminary data.</text>
</comment>
<dbReference type="EMBL" id="JBDYKN010000021">
    <property type="protein sequence ID" value="MEP7731086.1"/>
    <property type="molecule type" value="Genomic_DNA"/>
</dbReference>
<dbReference type="PANTHER" id="PTHR45228:SF8">
    <property type="entry name" value="TWO-COMPONENT RESPONSE REGULATOR-RELATED"/>
    <property type="match status" value="1"/>
</dbReference>
<dbReference type="Proteomes" id="UP001471651">
    <property type="component" value="Unassembled WGS sequence"/>
</dbReference>
<organism evidence="4 5">
    <name type="scientific">Marinomonas primoryensis</name>
    <dbReference type="NCBI Taxonomy" id="178399"/>
    <lineage>
        <taxon>Bacteria</taxon>
        <taxon>Pseudomonadati</taxon>
        <taxon>Pseudomonadota</taxon>
        <taxon>Gammaproteobacteria</taxon>
        <taxon>Oceanospirillales</taxon>
        <taxon>Oceanospirillaceae</taxon>
        <taxon>Marinomonas</taxon>
    </lineage>
</organism>
<evidence type="ECO:0000259" key="2">
    <source>
        <dbReference type="PROSITE" id="PS50110"/>
    </source>
</evidence>
<accession>A0ABV0L3U0</accession>
<dbReference type="Gene3D" id="3.40.50.2300">
    <property type="match status" value="1"/>
</dbReference>
<dbReference type="PANTHER" id="PTHR45228">
    <property type="entry name" value="CYCLIC DI-GMP PHOSPHODIESTERASE TM_0186-RELATED"/>
    <property type="match status" value="1"/>
</dbReference>
<evidence type="ECO:0000259" key="3">
    <source>
        <dbReference type="PROSITE" id="PS51832"/>
    </source>
</evidence>
<protein>
    <submittedName>
        <fullName evidence="4">HD domain-containing phosphohydrolase</fullName>
    </submittedName>
</protein>
<keyword evidence="1" id="KW-0597">Phosphoprotein</keyword>
<keyword evidence="5" id="KW-1185">Reference proteome</keyword>
<dbReference type="InterPro" id="IPR037522">
    <property type="entry name" value="HD_GYP_dom"/>
</dbReference>
<dbReference type="RefSeq" id="WP_348577718.1">
    <property type="nucleotide sequence ID" value="NZ_JBDYKN010000021.1"/>
</dbReference>
<reference evidence="4 5" key="1">
    <citation type="submission" date="2024-05" db="EMBL/GenBank/DDBJ databases">
        <authorList>
            <person name="Busch G.E."/>
            <person name="Sharma I."/>
        </authorList>
    </citation>
    <scope>NUCLEOTIDE SEQUENCE [LARGE SCALE GENOMIC DNA]</scope>
    <source>
        <strain evidence="4 5">23GB23</strain>
    </source>
</reference>
<dbReference type="SUPFAM" id="SSF109604">
    <property type="entry name" value="HD-domain/PDEase-like"/>
    <property type="match status" value="1"/>
</dbReference>
<dbReference type="InterPro" id="IPR001789">
    <property type="entry name" value="Sig_transdc_resp-reg_receiver"/>
</dbReference>
<sequence length="448" mass="50390">MSDTELNQLDMEALPGLLLVDDEANVLSSLKRLFRKSNCNVFIANSGQEAIEILNQQPIDVIVSDARMPEMSGPEFLAIAAEQHPDTVRILLTGYADMQAVVDAVNLGRVSHYVEKPWDDEKLKGLVEDAFVAIIFKKKNEYLQSLIEEQNKKLTLMNETLEATVKERTRKIIEINGALQENYRNTIDLFANLLDMRNPKSNIKVPDIITLVTDIAETLALPQRDLVHLIRAAKMRYMSQVSFADELIRTPYALLSKEQRHEYEQYPLKGATLLSNIRPLVPVADIILRHKEYLNGKGYPKREKEESISKSAQILTVANDYVELITGRMLETPLNHLDAIDYLDSKSGSYYSAPAVEALKSSLLTAKIGKPIVDHRILTTQLAEGMILGRDLKNHNGDSLLPKGTKLANSAIMILVELERSAQQEFQLFVDIPAELEVSKKLLKSLKC</sequence>